<dbReference type="InterPro" id="IPR035906">
    <property type="entry name" value="MetI-like_sf"/>
</dbReference>
<evidence type="ECO:0000256" key="6">
    <source>
        <dbReference type="ARBA" id="ARBA00023136"/>
    </source>
</evidence>
<evidence type="ECO:0000256" key="3">
    <source>
        <dbReference type="ARBA" id="ARBA00022475"/>
    </source>
</evidence>
<evidence type="ECO:0000313" key="10">
    <source>
        <dbReference type="Proteomes" id="UP001333996"/>
    </source>
</evidence>
<dbReference type="InterPro" id="IPR050901">
    <property type="entry name" value="BP-dep_ABC_trans_perm"/>
</dbReference>
<dbReference type="Pfam" id="PF00528">
    <property type="entry name" value="BPD_transp_1"/>
    <property type="match status" value="1"/>
</dbReference>
<reference evidence="9" key="1">
    <citation type="submission" date="2024-01" db="EMBL/GenBank/DDBJ databases">
        <title>First draft genome sequence data of TA4-1, the type strain of Gram-positive actinobacterium Streptomyces chiangmaiensis.</title>
        <authorList>
            <person name="Yasawong M."/>
            <person name="Nantapong N."/>
        </authorList>
    </citation>
    <scope>NUCLEOTIDE SEQUENCE</scope>
    <source>
        <strain evidence="9">TA4-1</strain>
    </source>
</reference>
<feature type="transmembrane region" description="Helical" evidence="7">
    <location>
        <begin position="252"/>
        <end position="274"/>
    </location>
</feature>
<evidence type="ECO:0000256" key="4">
    <source>
        <dbReference type="ARBA" id="ARBA00022692"/>
    </source>
</evidence>
<evidence type="ECO:0000256" key="7">
    <source>
        <dbReference type="RuleBase" id="RU363032"/>
    </source>
</evidence>
<sequence length="289" mass="30895">MTWKPRDPQEVLPPRLRGVAITLISAFALLPVLFMVLMSLTPDNEVAAGTLWPSRFAFSNYANMWHTVSLGPGLGNSLIAAVTAAVIATALAVGAAYCLTRFTFPGRRIFLTSLVMVQSLPGTLLILPLFMVFSSIGSYLGLTVVGTRGGLIITYLTFALPLATWVMVTYLRKIPESLEEAGLVDGLTRFGTLWRITVPLSWPGMTVALVFSFLLGWNDVLFASILTQPGTRTVGVQLQILGLAAEGGAIPLYGQLLGASVVSAVPVVLLYLFFQRYLVGGLTSGGVKG</sequence>
<keyword evidence="5 7" id="KW-1133">Transmembrane helix</keyword>
<dbReference type="SUPFAM" id="SSF161098">
    <property type="entry name" value="MetI-like"/>
    <property type="match status" value="1"/>
</dbReference>
<dbReference type="PROSITE" id="PS50928">
    <property type="entry name" value="ABC_TM1"/>
    <property type="match status" value="1"/>
</dbReference>
<proteinExistence type="inferred from homology"/>
<gene>
    <name evidence="9" type="ORF">VXC91_25020</name>
</gene>
<keyword evidence="2 7" id="KW-0813">Transport</keyword>
<dbReference type="PANTHER" id="PTHR32243:SF18">
    <property type="entry name" value="INNER MEMBRANE ABC TRANSPORTER PERMEASE PROTEIN YCJP"/>
    <property type="match status" value="1"/>
</dbReference>
<evidence type="ECO:0000259" key="8">
    <source>
        <dbReference type="PROSITE" id="PS50928"/>
    </source>
</evidence>
<dbReference type="PANTHER" id="PTHR32243">
    <property type="entry name" value="MALTOSE TRANSPORT SYSTEM PERMEASE-RELATED"/>
    <property type="match status" value="1"/>
</dbReference>
<name>A0ABU7FPW8_9ACTN</name>
<feature type="transmembrane region" description="Helical" evidence="7">
    <location>
        <begin position="152"/>
        <end position="171"/>
    </location>
</feature>
<comment type="subcellular location">
    <subcellularLocation>
        <location evidence="1 7">Cell membrane</location>
        <topology evidence="1 7">Multi-pass membrane protein</topology>
    </subcellularLocation>
</comment>
<dbReference type="Proteomes" id="UP001333996">
    <property type="component" value="Unassembled WGS sequence"/>
</dbReference>
<comment type="similarity">
    <text evidence="7">Belongs to the binding-protein-dependent transport system permease family.</text>
</comment>
<comment type="caution">
    <text evidence="9">The sequence shown here is derived from an EMBL/GenBank/DDBJ whole genome shotgun (WGS) entry which is preliminary data.</text>
</comment>
<feature type="transmembrane region" description="Helical" evidence="7">
    <location>
        <begin position="20"/>
        <end position="40"/>
    </location>
</feature>
<protein>
    <submittedName>
        <fullName evidence="9">Carbohydrate ABC transporter permease</fullName>
    </submittedName>
</protein>
<dbReference type="InterPro" id="IPR000515">
    <property type="entry name" value="MetI-like"/>
</dbReference>
<dbReference type="RefSeq" id="WP_329509581.1">
    <property type="nucleotide sequence ID" value="NZ_BAAAYZ010000156.1"/>
</dbReference>
<dbReference type="EMBL" id="JAYWVC010000098">
    <property type="protein sequence ID" value="MED7825159.1"/>
    <property type="molecule type" value="Genomic_DNA"/>
</dbReference>
<accession>A0ABU7FPW8</accession>
<keyword evidence="4 7" id="KW-0812">Transmembrane</keyword>
<keyword evidence="6 7" id="KW-0472">Membrane</keyword>
<keyword evidence="10" id="KW-1185">Reference proteome</keyword>
<feature type="transmembrane region" description="Helical" evidence="7">
    <location>
        <begin position="120"/>
        <end position="140"/>
    </location>
</feature>
<dbReference type="Gene3D" id="1.10.3720.10">
    <property type="entry name" value="MetI-like"/>
    <property type="match status" value="1"/>
</dbReference>
<evidence type="ECO:0000256" key="2">
    <source>
        <dbReference type="ARBA" id="ARBA00022448"/>
    </source>
</evidence>
<dbReference type="CDD" id="cd06261">
    <property type="entry name" value="TM_PBP2"/>
    <property type="match status" value="1"/>
</dbReference>
<organism evidence="9 10">
    <name type="scientific">Streptomyces chiangmaiensis</name>
    <dbReference type="NCBI Taxonomy" id="766497"/>
    <lineage>
        <taxon>Bacteria</taxon>
        <taxon>Bacillati</taxon>
        <taxon>Actinomycetota</taxon>
        <taxon>Actinomycetes</taxon>
        <taxon>Kitasatosporales</taxon>
        <taxon>Streptomycetaceae</taxon>
        <taxon>Streptomyces</taxon>
    </lineage>
</organism>
<feature type="domain" description="ABC transmembrane type-1" evidence="8">
    <location>
        <begin position="74"/>
        <end position="274"/>
    </location>
</feature>
<feature type="transmembrane region" description="Helical" evidence="7">
    <location>
        <begin position="78"/>
        <end position="99"/>
    </location>
</feature>
<keyword evidence="3" id="KW-1003">Cell membrane</keyword>
<evidence type="ECO:0000256" key="1">
    <source>
        <dbReference type="ARBA" id="ARBA00004651"/>
    </source>
</evidence>
<evidence type="ECO:0000256" key="5">
    <source>
        <dbReference type="ARBA" id="ARBA00022989"/>
    </source>
</evidence>
<evidence type="ECO:0000313" key="9">
    <source>
        <dbReference type="EMBL" id="MED7825159.1"/>
    </source>
</evidence>
<feature type="transmembrane region" description="Helical" evidence="7">
    <location>
        <begin position="192"/>
        <end position="217"/>
    </location>
</feature>